<keyword evidence="3" id="KW-0687">Ribonucleoprotein</keyword>
<keyword evidence="4" id="KW-1185">Reference proteome</keyword>
<feature type="region of interest" description="Disordered" evidence="1">
    <location>
        <begin position="85"/>
        <end position="115"/>
    </location>
</feature>
<evidence type="ECO:0000256" key="1">
    <source>
        <dbReference type="SAM" id="MobiDB-lite"/>
    </source>
</evidence>
<dbReference type="EMBL" id="JAGDFM010000195">
    <property type="protein sequence ID" value="KAG7382849.1"/>
    <property type="molecule type" value="Genomic_DNA"/>
</dbReference>
<dbReference type="AlphaFoldDB" id="A0A8T1VRQ6"/>
<dbReference type="GO" id="GO:0005840">
    <property type="term" value="C:ribosome"/>
    <property type="evidence" value="ECO:0007669"/>
    <property type="project" value="UniProtKB-KW"/>
</dbReference>
<dbReference type="OrthoDB" id="428577at2759"/>
<dbReference type="InterPro" id="IPR050158">
    <property type="entry name" value="Ubiquitin_ubiquitin-like"/>
</dbReference>
<protein>
    <submittedName>
        <fullName evidence="3">Ubiquitin-60S ribosomal protein L40</fullName>
    </submittedName>
</protein>
<dbReference type="PROSITE" id="PS50053">
    <property type="entry name" value="UBIQUITIN_2"/>
    <property type="match status" value="1"/>
</dbReference>
<feature type="domain" description="Ubiquitin-like" evidence="2">
    <location>
        <begin position="1"/>
        <end position="72"/>
    </location>
</feature>
<comment type="caution">
    <text evidence="3">The sequence shown here is derived from an EMBL/GenBank/DDBJ whole genome shotgun (WGS) entry which is preliminary data.</text>
</comment>
<dbReference type="PANTHER" id="PTHR10666">
    <property type="entry name" value="UBIQUITIN"/>
    <property type="match status" value="1"/>
</dbReference>
<evidence type="ECO:0000259" key="2">
    <source>
        <dbReference type="PROSITE" id="PS50053"/>
    </source>
</evidence>
<keyword evidence="3" id="KW-0689">Ribosomal protein</keyword>
<organism evidence="3 4">
    <name type="scientific">Phytophthora pseudosyringae</name>
    <dbReference type="NCBI Taxonomy" id="221518"/>
    <lineage>
        <taxon>Eukaryota</taxon>
        <taxon>Sar</taxon>
        <taxon>Stramenopiles</taxon>
        <taxon>Oomycota</taxon>
        <taxon>Peronosporomycetes</taxon>
        <taxon>Peronosporales</taxon>
        <taxon>Peronosporaceae</taxon>
        <taxon>Phytophthora</taxon>
    </lineage>
</organism>
<dbReference type="Pfam" id="PF00240">
    <property type="entry name" value="ubiquitin"/>
    <property type="match status" value="1"/>
</dbReference>
<gene>
    <name evidence="3" type="primary">UBA52</name>
    <name evidence="3" type="ORF">PHYPSEUDO_004300</name>
</gene>
<name>A0A8T1VRQ6_9STRA</name>
<evidence type="ECO:0000313" key="4">
    <source>
        <dbReference type="Proteomes" id="UP000694044"/>
    </source>
</evidence>
<evidence type="ECO:0000313" key="3">
    <source>
        <dbReference type="EMBL" id="KAG7382849.1"/>
    </source>
</evidence>
<accession>A0A8T1VRQ6</accession>
<dbReference type="InterPro" id="IPR000626">
    <property type="entry name" value="Ubiquitin-like_dom"/>
</dbReference>
<dbReference type="Proteomes" id="UP000694044">
    <property type="component" value="Unassembled WGS sequence"/>
</dbReference>
<dbReference type="SMART" id="SM00213">
    <property type="entry name" value="UBQ"/>
    <property type="match status" value="1"/>
</dbReference>
<proteinExistence type="predicted"/>
<reference evidence="3" key="1">
    <citation type="submission" date="2021-02" db="EMBL/GenBank/DDBJ databases">
        <authorList>
            <person name="Palmer J.M."/>
        </authorList>
    </citation>
    <scope>NUCLEOTIDE SEQUENCE</scope>
    <source>
        <strain evidence="3">SCRP734</strain>
    </source>
</reference>
<sequence length="115" mass="12516">METLTGKTTRVLWMPRDTVANLKLRIQEAEDISTNVQILAFNNALLEDLRTLESYQIHNRSLIYLALRLSGGFVPPGSIAGVPTNSILTHGGASPMKDSTSKENARLAPAPRSVS</sequence>